<dbReference type="Proteomes" id="UP000267027">
    <property type="component" value="Unassembled WGS sequence"/>
</dbReference>
<sequence>MMLGRRSRTQTLGKRCISFWTSGEIISRPSFASDNTEFWRHAILSALDDALLHSRFIVSRRGRIIAVSFIHSLLSVATIGLIRCRLETHIMLRLLHLWPQIVVVVNSEHDGVTSCPDNLVLLISAELGKSMPTSR</sequence>
<organism evidence="4">
    <name type="scientific">Angiostrongylus costaricensis</name>
    <name type="common">Nematode worm</name>
    <dbReference type="NCBI Taxonomy" id="334426"/>
    <lineage>
        <taxon>Eukaryota</taxon>
        <taxon>Metazoa</taxon>
        <taxon>Ecdysozoa</taxon>
        <taxon>Nematoda</taxon>
        <taxon>Chromadorea</taxon>
        <taxon>Rhabditida</taxon>
        <taxon>Rhabditina</taxon>
        <taxon>Rhabditomorpha</taxon>
        <taxon>Strongyloidea</taxon>
        <taxon>Metastrongylidae</taxon>
        <taxon>Angiostrongylus</taxon>
    </lineage>
</organism>
<reference evidence="4" key="1">
    <citation type="submission" date="2017-02" db="UniProtKB">
        <authorList>
            <consortium name="WormBaseParasite"/>
        </authorList>
    </citation>
    <scope>IDENTIFICATION</scope>
</reference>
<dbReference type="WBParaSite" id="ACOC_0001014201-mRNA-1">
    <property type="protein sequence ID" value="ACOC_0001014201-mRNA-1"/>
    <property type="gene ID" value="ACOC_0001014201"/>
</dbReference>
<accession>A0A0R3PVQ9</accession>
<feature type="transmembrane region" description="Helical" evidence="1">
    <location>
        <begin position="64"/>
        <end position="82"/>
    </location>
</feature>
<protein>
    <submittedName>
        <fullName evidence="4">IstB_IS21 domain-containing protein</fullName>
    </submittedName>
</protein>
<name>A0A0R3PVQ9_ANGCS</name>
<evidence type="ECO:0000313" key="3">
    <source>
        <dbReference type="Proteomes" id="UP000267027"/>
    </source>
</evidence>
<keyword evidence="1" id="KW-0812">Transmembrane</keyword>
<dbReference type="AlphaFoldDB" id="A0A0R3PVQ9"/>
<keyword evidence="1" id="KW-0472">Membrane</keyword>
<keyword evidence="3" id="KW-1185">Reference proteome</keyword>
<dbReference type="EMBL" id="UYYA01004416">
    <property type="protein sequence ID" value="VDM61728.1"/>
    <property type="molecule type" value="Genomic_DNA"/>
</dbReference>
<gene>
    <name evidence="2" type="ORF">ACOC_LOCUS10143</name>
</gene>
<reference evidence="2 3" key="2">
    <citation type="submission" date="2018-11" db="EMBL/GenBank/DDBJ databases">
        <authorList>
            <consortium name="Pathogen Informatics"/>
        </authorList>
    </citation>
    <scope>NUCLEOTIDE SEQUENCE [LARGE SCALE GENOMIC DNA]</scope>
    <source>
        <strain evidence="2 3">Costa Rica</strain>
    </source>
</reference>
<proteinExistence type="predicted"/>
<keyword evidence="1" id="KW-1133">Transmembrane helix</keyword>
<evidence type="ECO:0000313" key="2">
    <source>
        <dbReference type="EMBL" id="VDM61728.1"/>
    </source>
</evidence>
<evidence type="ECO:0000313" key="4">
    <source>
        <dbReference type="WBParaSite" id="ACOC_0001014201-mRNA-1"/>
    </source>
</evidence>
<evidence type="ECO:0000256" key="1">
    <source>
        <dbReference type="SAM" id="Phobius"/>
    </source>
</evidence>